<gene>
    <name evidence="3" type="ORF">PSYICH_LOCUS11613</name>
</gene>
<dbReference type="AlphaFoldDB" id="A0A9P0CXX1"/>
<evidence type="ECO:0000313" key="4">
    <source>
        <dbReference type="Proteomes" id="UP001153636"/>
    </source>
</evidence>
<protein>
    <submittedName>
        <fullName evidence="3">Uncharacterized protein</fullName>
    </submittedName>
</protein>
<evidence type="ECO:0000313" key="3">
    <source>
        <dbReference type="EMBL" id="CAH1110386.1"/>
    </source>
</evidence>
<dbReference type="PANTHER" id="PTHR47978">
    <property type="match status" value="1"/>
</dbReference>
<keyword evidence="2" id="KW-0547">Nucleotide-binding</keyword>
<dbReference type="Pfam" id="PF00071">
    <property type="entry name" value="Ras"/>
    <property type="match status" value="1"/>
</dbReference>
<accession>A0A9P0CXX1</accession>
<proteinExistence type="inferred from homology"/>
<organism evidence="3 4">
    <name type="scientific">Psylliodes chrysocephalus</name>
    <dbReference type="NCBI Taxonomy" id="3402493"/>
    <lineage>
        <taxon>Eukaryota</taxon>
        <taxon>Metazoa</taxon>
        <taxon>Ecdysozoa</taxon>
        <taxon>Arthropoda</taxon>
        <taxon>Hexapoda</taxon>
        <taxon>Insecta</taxon>
        <taxon>Pterygota</taxon>
        <taxon>Neoptera</taxon>
        <taxon>Endopterygota</taxon>
        <taxon>Coleoptera</taxon>
        <taxon>Polyphaga</taxon>
        <taxon>Cucujiformia</taxon>
        <taxon>Chrysomeloidea</taxon>
        <taxon>Chrysomelidae</taxon>
        <taxon>Galerucinae</taxon>
        <taxon>Alticini</taxon>
        <taxon>Psylliodes</taxon>
    </lineage>
</organism>
<dbReference type="SMART" id="SM00173">
    <property type="entry name" value="RAS"/>
    <property type="match status" value="1"/>
</dbReference>
<keyword evidence="4" id="KW-1185">Reference proteome</keyword>
<dbReference type="EMBL" id="OV651817">
    <property type="protein sequence ID" value="CAH1110386.1"/>
    <property type="molecule type" value="Genomic_DNA"/>
</dbReference>
<dbReference type="Gene3D" id="3.40.50.300">
    <property type="entry name" value="P-loop containing nucleotide triphosphate hydrolases"/>
    <property type="match status" value="1"/>
</dbReference>
<comment type="similarity">
    <text evidence="1">Belongs to the small GTPase superfamily. Rab family.</text>
</comment>
<dbReference type="SMART" id="SM00175">
    <property type="entry name" value="RAB"/>
    <property type="match status" value="1"/>
</dbReference>
<name>A0A9P0CXX1_9CUCU</name>
<evidence type="ECO:0000256" key="1">
    <source>
        <dbReference type="ARBA" id="ARBA00006270"/>
    </source>
</evidence>
<evidence type="ECO:0000256" key="2">
    <source>
        <dbReference type="ARBA" id="ARBA00022741"/>
    </source>
</evidence>
<dbReference type="OrthoDB" id="63533at2759"/>
<sequence>MKHIVGKVVLLGFQGVGKTALVTRYVENSFHRQIAPTVGASFFTCKVEADGNMVTLQIWDTAGQERFKAMAPMFYRNANAALLVFDLTSQTSFESIKMWVQELKGNVDEPMMLCMVGNKIDLNDQREVSREQALAYSQSIDATYLECSAKTDQGVGLIFQKLAQGLLRLQGLTSTLKVYDDDIMANSSELEATDTANEETVNVSIGSIAHGNTVNFGKCC</sequence>
<dbReference type="PRINTS" id="PR00449">
    <property type="entry name" value="RASTRNSFRMNG"/>
</dbReference>
<dbReference type="PROSITE" id="PS51420">
    <property type="entry name" value="RHO"/>
    <property type="match status" value="1"/>
</dbReference>
<dbReference type="InterPro" id="IPR027417">
    <property type="entry name" value="P-loop_NTPase"/>
</dbReference>
<dbReference type="SUPFAM" id="SSF52540">
    <property type="entry name" value="P-loop containing nucleoside triphosphate hydrolases"/>
    <property type="match status" value="1"/>
</dbReference>
<dbReference type="PROSITE" id="PS51421">
    <property type="entry name" value="RAS"/>
    <property type="match status" value="1"/>
</dbReference>
<dbReference type="FunFam" id="3.40.50.300:FF:000808">
    <property type="entry name" value="Small GTP-binding protein, putative"/>
    <property type="match status" value="1"/>
</dbReference>
<dbReference type="InterPro" id="IPR005225">
    <property type="entry name" value="Small_GTP-bd"/>
</dbReference>
<dbReference type="SMART" id="SM00174">
    <property type="entry name" value="RHO"/>
    <property type="match status" value="1"/>
</dbReference>
<dbReference type="CDD" id="cd00154">
    <property type="entry name" value="Rab"/>
    <property type="match status" value="1"/>
</dbReference>
<dbReference type="GO" id="GO:0005525">
    <property type="term" value="F:GTP binding"/>
    <property type="evidence" value="ECO:0007669"/>
    <property type="project" value="InterPro"/>
</dbReference>
<dbReference type="NCBIfam" id="TIGR00231">
    <property type="entry name" value="small_GTP"/>
    <property type="match status" value="1"/>
</dbReference>
<dbReference type="SMART" id="SM00176">
    <property type="entry name" value="RAN"/>
    <property type="match status" value="1"/>
</dbReference>
<dbReference type="InterPro" id="IPR001806">
    <property type="entry name" value="Small_GTPase"/>
</dbReference>
<dbReference type="Proteomes" id="UP001153636">
    <property type="component" value="Chromosome 5"/>
</dbReference>
<dbReference type="PROSITE" id="PS51419">
    <property type="entry name" value="RAB"/>
    <property type="match status" value="1"/>
</dbReference>
<dbReference type="PROSITE" id="PS51417">
    <property type="entry name" value="ARF"/>
    <property type="match status" value="1"/>
</dbReference>
<dbReference type="GO" id="GO:0003924">
    <property type="term" value="F:GTPase activity"/>
    <property type="evidence" value="ECO:0007669"/>
    <property type="project" value="InterPro"/>
</dbReference>
<reference evidence="3" key="1">
    <citation type="submission" date="2022-01" db="EMBL/GenBank/DDBJ databases">
        <authorList>
            <person name="King R."/>
        </authorList>
    </citation>
    <scope>NUCLEOTIDE SEQUENCE</scope>
</reference>